<feature type="domain" description="HTH lysR-type" evidence="5">
    <location>
        <begin position="1"/>
        <end position="59"/>
    </location>
</feature>
<dbReference type="InterPro" id="IPR036390">
    <property type="entry name" value="WH_DNA-bd_sf"/>
</dbReference>
<evidence type="ECO:0000259" key="5">
    <source>
        <dbReference type="PROSITE" id="PS50931"/>
    </source>
</evidence>
<evidence type="ECO:0000256" key="3">
    <source>
        <dbReference type="ARBA" id="ARBA00023125"/>
    </source>
</evidence>
<dbReference type="AlphaFoldDB" id="A0A2S3WXE1"/>
<dbReference type="SUPFAM" id="SSF46785">
    <property type="entry name" value="Winged helix' DNA-binding domain"/>
    <property type="match status" value="1"/>
</dbReference>
<reference evidence="6 7" key="1">
    <citation type="submission" date="2016-08" db="EMBL/GenBank/DDBJ databases">
        <authorList>
            <person name="Seilhamer J.J."/>
        </authorList>
    </citation>
    <scope>NUCLEOTIDE SEQUENCE [LARGE SCALE GENOMIC DNA]</scope>
    <source>
        <strain evidence="6 7">KH-21-114</strain>
    </source>
</reference>
<keyword evidence="2" id="KW-0805">Transcription regulation</keyword>
<dbReference type="PANTHER" id="PTHR30537">
    <property type="entry name" value="HTH-TYPE TRANSCRIPTIONAL REGULATOR"/>
    <property type="match status" value="1"/>
</dbReference>
<evidence type="ECO:0000313" key="7">
    <source>
        <dbReference type="Proteomes" id="UP000237230"/>
    </source>
</evidence>
<dbReference type="Pfam" id="PF00126">
    <property type="entry name" value="HTH_1"/>
    <property type="match status" value="1"/>
</dbReference>
<dbReference type="Proteomes" id="UP000237230">
    <property type="component" value="Unassembled WGS sequence"/>
</dbReference>
<comment type="caution">
    <text evidence="6">The sequence shown here is derived from an EMBL/GenBank/DDBJ whole genome shotgun (WGS) entry which is preliminary data.</text>
</comment>
<dbReference type="CDD" id="cd08472">
    <property type="entry name" value="PBP2_CrgA_like_3"/>
    <property type="match status" value="1"/>
</dbReference>
<protein>
    <submittedName>
        <fullName evidence="6">Transcriptional regulator</fullName>
    </submittedName>
</protein>
<dbReference type="GO" id="GO:0003700">
    <property type="term" value="F:DNA-binding transcription factor activity"/>
    <property type="evidence" value="ECO:0007669"/>
    <property type="project" value="InterPro"/>
</dbReference>
<dbReference type="OrthoDB" id="9786526at2"/>
<dbReference type="PRINTS" id="PR00039">
    <property type="entry name" value="HTHLYSR"/>
</dbReference>
<organism evidence="6 7">
    <name type="scientific">Pseudomonas putida</name>
    <name type="common">Arthrobacter siderocapsulatus</name>
    <dbReference type="NCBI Taxonomy" id="303"/>
    <lineage>
        <taxon>Bacteria</taxon>
        <taxon>Pseudomonadati</taxon>
        <taxon>Pseudomonadota</taxon>
        <taxon>Gammaproteobacteria</taxon>
        <taxon>Pseudomonadales</taxon>
        <taxon>Pseudomonadaceae</taxon>
        <taxon>Pseudomonas</taxon>
    </lineage>
</organism>
<evidence type="ECO:0000256" key="1">
    <source>
        <dbReference type="ARBA" id="ARBA00009437"/>
    </source>
</evidence>
<dbReference type="InterPro" id="IPR000847">
    <property type="entry name" value="LysR_HTH_N"/>
</dbReference>
<name>A0A2S3WXE1_PSEPU</name>
<evidence type="ECO:0000313" key="6">
    <source>
        <dbReference type="EMBL" id="POG06059.1"/>
    </source>
</evidence>
<reference evidence="6 7" key="2">
    <citation type="submission" date="2018-03" db="EMBL/GenBank/DDBJ databases">
        <title>Draft genome of Pseudomonas putida strain KH-21-114.</title>
        <authorList>
            <person name="Yoshizawa S."/>
            <person name="Khan N.H."/>
            <person name="Nishimura M."/>
            <person name="Chiura H.X."/>
            <person name="Ogura Y."/>
            <person name="Hayashi T."/>
            <person name="Kogure K."/>
        </authorList>
    </citation>
    <scope>NUCLEOTIDE SEQUENCE [LARGE SCALE GENOMIC DNA]</scope>
    <source>
        <strain evidence="6 7">KH-21-114</strain>
    </source>
</reference>
<dbReference type="SUPFAM" id="SSF53850">
    <property type="entry name" value="Periplasmic binding protein-like II"/>
    <property type="match status" value="1"/>
</dbReference>
<dbReference type="InterPro" id="IPR036388">
    <property type="entry name" value="WH-like_DNA-bd_sf"/>
</dbReference>
<dbReference type="GO" id="GO:0006351">
    <property type="term" value="P:DNA-templated transcription"/>
    <property type="evidence" value="ECO:0007669"/>
    <property type="project" value="TreeGrafter"/>
</dbReference>
<accession>A0A2S3WXE1</accession>
<evidence type="ECO:0000256" key="2">
    <source>
        <dbReference type="ARBA" id="ARBA00023015"/>
    </source>
</evidence>
<dbReference type="Gene3D" id="3.40.190.290">
    <property type="match status" value="1"/>
</dbReference>
<dbReference type="PANTHER" id="PTHR30537:SF72">
    <property type="entry name" value="LYSR FAMILY TRANSCRIPTIONAL REGULATOR"/>
    <property type="match status" value="1"/>
</dbReference>
<dbReference type="Gene3D" id="1.10.10.10">
    <property type="entry name" value="Winged helix-like DNA-binding domain superfamily/Winged helix DNA-binding domain"/>
    <property type="match status" value="1"/>
</dbReference>
<dbReference type="FunFam" id="3.40.190.290:FF:000001">
    <property type="entry name" value="Transcriptional regulator, LysR family"/>
    <property type="match status" value="1"/>
</dbReference>
<dbReference type="EMBL" id="MINH01000021">
    <property type="protein sequence ID" value="POG06059.1"/>
    <property type="molecule type" value="Genomic_DNA"/>
</dbReference>
<sequence length="318" mass="34809">MNKLELLRTFVRVSELSSFTLAADSLGLPRSTVSEQVRALEQLLGTRLFNRTTRRVQATQDGSLLYERSKDLLSGMDEIESLFRADDAELAGCLRVDMPTMMARRVIIPALPQFLSRFPRLEVEISCTDRQVDLLREGFDCVMRIGALSDLDVVARPVGQLSMRNCASPAYLARCGVPQSLDDLAEHSLVHYVRNLGARSAGFEYMQAGQVCFQPMAGAVTVNNAEAYSAACLAGLGLIQVPAVGVAHHLASGELVEVMHGWQAQAMPVSLLYARQRHVPRRVQAFMGWLGGLLASQVDAMPVDLMPDDENLGATMST</sequence>
<proteinExistence type="inferred from homology"/>
<dbReference type="FunFam" id="1.10.10.10:FF:000001">
    <property type="entry name" value="LysR family transcriptional regulator"/>
    <property type="match status" value="1"/>
</dbReference>
<comment type="similarity">
    <text evidence="1">Belongs to the LysR transcriptional regulatory family.</text>
</comment>
<keyword evidence="3" id="KW-0238">DNA-binding</keyword>
<dbReference type="InterPro" id="IPR058163">
    <property type="entry name" value="LysR-type_TF_proteobact-type"/>
</dbReference>
<evidence type="ECO:0000256" key="4">
    <source>
        <dbReference type="ARBA" id="ARBA00023163"/>
    </source>
</evidence>
<dbReference type="GO" id="GO:0043565">
    <property type="term" value="F:sequence-specific DNA binding"/>
    <property type="evidence" value="ECO:0007669"/>
    <property type="project" value="TreeGrafter"/>
</dbReference>
<dbReference type="InterPro" id="IPR005119">
    <property type="entry name" value="LysR_subst-bd"/>
</dbReference>
<dbReference type="Pfam" id="PF03466">
    <property type="entry name" value="LysR_substrate"/>
    <property type="match status" value="1"/>
</dbReference>
<gene>
    <name evidence="6" type="ORF">BGP84_24700</name>
</gene>
<keyword evidence="4" id="KW-0804">Transcription</keyword>
<dbReference type="PROSITE" id="PS50931">
    <property type="entry name" value="HTH_LYSR"/>
    <property type="match status" value="1"/>
</dbReference>
<dbReference type="RefSeq" id="WP_103449460.1">
    <property type="nucleotide sequence ID" value="NZ_MINH01000021.1"/>
</dbReference>